<dbReference type="AlphaFoldDB" id="A0A2K2UC46"/>
<dbReference type="GO" id="GO:0051539">
    <property type="term" value="F:4 iron, 4 sulfur cluster binding"/>
    <property type="evidence" value="ECO:0007669"/>
    <property type="project" value="UniProtKB-KW"/>
</dbReference>
<comment type="similarity">
    <text evidence="2">Belongs to the AOR/FOR family.</text>
</comment>
<dbReference type="SUPFAM" id="SSF56228">
    <property type="entry name" value="Aldehyde ferredoxin oxidoreductase, N-terminal domain"/>
    <property type="match status" value="1"/>
</dbReference>
<protein>
    <submittedName>
        <fullName evidence="10">Aldehyde:ferredoxin oxidoreductase</fullName>
    </submittedName>
</protein>
<dbReference type="PANTHER" id="PTHR30038:SF0">
    <property type="entry name" value="TUNGSTEN-CONTAINING ALDEHYDE FERREDOXIN OXIDOREDUCTASE"/>
    <property type="match status" value="1"/>
</dbReference>
<dbReference type="GO" id="GO:0046872">
    <property type="term" value="F:metal ion binding"/>
    <property type="evidence" value="ECO:0007669"/>
    <property type="project" value="UniProtKB-KW"/>
</dbReference>
<dbReference type="GO" id="GO:0016625">
    <property type="term" value="F:oxidoreductase activity, acting on the aldehyde or oxo group of donors, iron-sulfur protein as acceptor"/>
    <property type="evidence" value="ECO:0007669"/>
    <property type="project" value="InterPro"/>
</dbReference>
<dbReference type="InterPro" id="IPR001203">
    <property type="entry name" value="OxRdtase_Ald_Fedxn_C"/>
</dbReference>
<dbReference type="Proteomes" id="UP000236197">
    <property type="component" value="Unassembled WGS sequence"/>
</dbReference>
<dbReference type="SMART" id="SM00790">
    <property type="entry name" value="AFOR_N"/>
    <property type="match status" value="1"/>
</dbReference>
<evidence type="ECO:0000256" key="4">
    <source>
        <dbReference type="ARBA" id="ARBA00022723"/>
    </source>
</evidence>
<evidence type="ECO:0000313" key="11">
    <source>
        <dbReference type="Proteomes" id="UP000236197"/>
    </source>
</evidence>
<proteinExistence type="inferred from homology"/>
<keyword evidence="3" id="KW-0004">4Fe-4S</keyword>
<name>A0A2K2UC46_9ACTN</name>
<dbReference type="Gene3D" id="1.10.569.10">
    <property type="entry name" value="Aldehyde Ferredoxin Oxidoreductase Protein, subunit A, domain 2"/>
    <property type="match status" value="1"/>
</dbReference>
<dbReference type="GO" id="GO:0009055">
    <property type="term" value="F:electron transfer activity"/>
    <property type="evidence" value="ECO:0007669"/>
    <property type="project" value="InterPro"/>
</dbReference>
<organism evidence="10 11">
    <name type="scientific">Enteroscipio rubneri</name>
    <dbReference type="NCBI Taxonomy" id="2070686"/>
    <lineage>
        <taxon>Bacteria</taxon>
        <taxon>Bacillati</taxon>
        <taxon>Actinomycetota</taxon>
        <taxon>Coriobacteriia</taxon>
        <taxon>Eggerthellales</taxon>
        <taxon>Eggerthellaceae</taxon>
        <taxon>Enteroscipio</taxon>
    </lineage>
</organism>
<evidence type="ECO:0000259" key="9">
    <source>
        <dbReference type="SMART" id="SM00790"/>
    </source>
</evidence>
<gene>
    <name evidence="10" type="ORF">C2L71_05875</name>
</gene>
<dbReference type="InterPro" id="IPR013983">
    <property type="entry name" value="Ald_Fedxn_OxRdtase_N"/>
</dbReference>
<evidence type="ECO:0000256" key="3">
    <source>
        <dbReference type="ARBA" id="ARBA00022485"/>
    </source>
</evidence>
<comment type="cofactor">
    <cofactor evidence="8">
        <name>tungstopterin</name>
        <dbReference type="ChEBI" id="CHEBI:30402"/>
    </cofactor>
</comment>
<dbReference type="InterPro" id="IPR013984">
    <property type="entry name" value="Ald_Fedxn_OxRdtase_dom2"/>
</dbReference>
<keyword evidence="7" id="KW-0411">Iron-sulfur</keyword>
<keyword evidence="5" id="KW-0560">Oxidoreductase</keyword>
<reference evidence="11" key="1">
    <citation type="submission" date="2018-01" db="EMBL/GenBank/DDBJ databases">
        <title>Rubneribacter badeniensis gen. nov., sp. nov., and Colonibacter rubneri, gen. nov., sp. nov., WGS of new members of the Eggerthellaceae.</title>
        <authorList>
            <person name="Danylec N."/>
            <person name="Stoll D.A."/>
            <person name="Doetsch A."/>
            <person name="Kulling S.E."/>
            <person name="Huch M."/>
        </authorList>
    </citation>
    <scope>NUCLEOTIDE SEQUENCE [LARGE SCALE GENOMIC DNA]</scope>
    <source>
        <strain evidence="11">ResAG-96</strain>
    </source>
</reference>
<dbReference type="InterPro" id="IPR013985">
    <property type="entry name" value="Ald_Fedxn_OxRdtase_dom3"/>
</dbReference>
<dbReference type="Pfam" id="PF01314">
    <property type="entry name" value="AFOR_C"/>
    <property type="match status" value="1"/>
</dbReference>
<keyword evidence="6" id="KW-0408">Iron</keyword>
<evidence type="ECO:0000256" key="6">
    <source>
        <dbReference type="ARBA" id="ARBA00023004"/>
    </source>
</evidence>
<dbReference type="SUPFAM" id="SSF48310">
    <property type="entry name" value="Aldehyde ferredoxin oxidoreductase, C-terminal domains"/>
    <property type="match status" value="1"/>
</dbReference>
<sequence>MSDTKYGYAGGILVINLADESYEIVDSAPYVDEWIGGHGLCSKLFWDYCEDKSVQAYDPKNVIVFSCNPFSGTLVPASSARIEMTGLGPFAYPEWYTRSSIGGRIAGSMKAAGFDACVVLGKAERRVWVSVVNDEVTFHDAEGLWGKGTWETQELIWSEVTHQTPDGGWFEFTRSRDGGRSTDRPSVLAIGPAGENLVRTATITHDAGHVAGQSGFGAVWGAKNLKAISFLGSKSFEVADPATLIDLRIELQRDYGYHVDNPTAELASLSFGAMGEIIRQPGFSTFNLTLKDTTGRPEGCLGCFRNCRINVAGRVGNEATCNSSLYYTASGKTEDQLYVNTILNDLGIDAFEVDFLPYLRNLNKMGVLGEGMEIDTDLPFDRFDNVVFPDTLIKRIAYREEIGDDLAEGLARAAMKWGRWEEDTATGLLERPYWGYCMHYDPRVEAEWGYATILNERDINEHGLNWIIHWTPMLWKGLGGDWLSAEDFVSEITGLVGLSDPKCLDFSEEGMYSDLMVETTEWYRYHGRFWIQSMGMCDWAWPNLVNFVNFSPDDYGGASPRFELGFFKAVTGRELTYEESLDYGRKFLLLDRAIWIEQGREREDEQFAKYIYDVPTSTPYFMPAVENGEWVYSTNMGRTLDRDKFEEVKTKLYAHDGLNEKGYPKKSELAKYGLDDVAQRLQELGKLGE</sequence>
<dbReference type="Gene3D" id="1.10.599.10">
    <property type="entry name" value="Aldehyde Ferredoxin Oxidoreductase Protein, subunit A, domain 3"/>
    <property type="match status" value="1"/>
</dbReference>
<evidence type="ECO:0000256" key="1">
    <source>
        <dbReference type="ARBA" id="ARBA00001966"/>
    </source>
</evidence>
<comment type="cofactor">
    <cofactor evidence="1">
        <name>[4Fe-4S] cluster</name>
        <dbReference type="ChEBI" id="CHEBI:49883"/>
    </cofactor>
</comment>
<dbReference type="EMBL" id="PPEK01000005">
    <property type="protein sequence ID" value="PNV67802.1"/>
    <property type="molecule type" value="Genomic_DNA"/>
</dbReference>
<dbReference type="Pfam" id="PF02730">
    <property type="entry name" value="AFOR_N"/>
    <property type="match status" value="1"/>
</dbReference>
<dbReference type="InterPro" id="IPR051919">
    <property type="entry name" value="W-dependent_AOR"/>
</dbReference>
<dbReference type="PANTHER" id="PTHR30038">
    <property type="entry name" value="ALDEHYDE FERREDOXIN OXIDOREDUCTASE"/>
    <property type="match status" value="1"/>
</dbReference>
<comment type="caution">
    <text evidence="10">The sequence shown here is derived from an EMBL/GenBank/DDBJ whole genome shotgun (WGS) entry which is preliminary data.</text>
</comment>
<accession>A0A2K2UC46</accession>
<keyword evidence="11" id="KW-1185">Reference proteome</keyword>
<dbReference type="OrthoDB" id="9763894at2"/>
<dbReference type="RefSeq" id="WP_103264856.1">
    <property type="nucleotide sequence ID" value="NZ_CABMLE010000005.1"/>
</dbReference>
<dbReference type="InterPro" id="IPR036021">
    <property type="entry name" value="Tungsten_al_ferr_oxy-like_C"/>
</dbReference>
<evidence type="ECO:0000256" key="7">
    <source>
        <dbReference type="ARBA" id="ARBA00023014"/>
    </source>
</evidence>
<evidence type="ECO:0000256" key="2">
    <source>
        <dbReference type="ARBA" id="ARBA00011032"/>
    </source>
</evidence>
<evidence type="ECO:0000256" key="5">
    <source>
        <dbReference type="ARBA" id="ARBA00023002"/>
    </source>
</evidence>
<dbReference type="Gene3D" id="3.60.9.10">
    <property type="entry name" value="Aldehyde ferredoxin oxidoreductase, N-terminal domain"/>
    <property type="match status" value="1"/>
</dbReference>
<keyword evidence="4" id="KW-0479">Metal-binding</keyword>
<dbReference type="InterPro" id="IPR036503">
    <property type="entry name" value="Ald_Fedxn_OxRdtase_N_sf"/>
</dbReference>
<evidence type="ECO:0000256" key="8">
    <source>
        <dbReference type="ARBA" id="ARBA00049934"/>
    </source>
</evidence>
<evidence type="ECO:0000313" key="10">
    <source>
        <dbReference type="EMBL" id="PNV67802.1"/>
    </source>
</evidence>
<feature type="domain" description="Aldehyde ferredoxin oxidoreductase N-terminal" evidence="9">
    <location>
        <begin position="8"/>
        <end position="234"/>
    </location>
</feature>